<accession>A0A4R1IAA9</accession>
<name>A0A4R1IAA9_ANCAQ</name>
<keyword evidence="1" id="KW-0489">Methyltransferase</keyword>
<dbReference type="Gene3D" id="3.40.50.150">
    <property type="entry name" value="Vaccinia Virus protein VP39"/>
    <property type="match status" value="1"/>
</dbReference>
<dbReference type="GO" id="GO:0008168">
    <property type="term" value="F:methyltransferase activity"/>
    <property type="evidence" value="ECO:0007669"/>
    <property type="project" value="UniProtKB-KW"/>
</dbReference>
<gene>
    <name evidence="1" type="ORF">EV667_0631</name>
</gene>
<evidence type="ECO:0000313" key="1">
    <source>
        <dbReference type="EMBL" id="TCK30540.1"/>
    </source>
</evidence>
<reference evidence="1 2" key="1">
    <citation type="submission" date="2019-03" db="EMBL/GenBank/DDBJ databases">
        <title>Genomic Encyclopedia of Type Strains, Phase IV (KMG-IV): sequencing the most valuable type-strain genomes for metagenomic binning, comparative biology and taxonomic classification.</title>
        <authorList>
            <person name="Goeker M."/>
        </authorList>
    </citation>
    <scope>NUCLEOTIDE SEQUENCE [LARGE SCALE GENOMIC DNA]</scope>
    <source>
        <strain evidence="1 2">DSM 101</strain>
    </source>
</reference>
<comment type="caution">
    <text evidence="1">The sequence shown here is derived from an EMBL/GenBank/DDBJ whole genome shotgun (WGS) entry which is preliminary data.</text>
</comment>
<protein>
    <submittedName>
        <fullName evidence="1">Ubiquinone/menaquinone biosynthesis C-methylase UbiE</fullName>
    </submittedName>
</protein>
<dbReference type="CDD" id="cd02440">
    <property type="entry name" value="AdoMet_MTases"/>
    <property type="match status" value="1"/>
</dbReference>
<dbReference type="OrthoDB" id="9816424at2"/>
<dbReference type="EMBL" id="SMFY01000001">
    <property type="protein sequence ID" value="TCK30540.1"/>
    <property type="molecule type" value="Genomic_DNA"/>
</dbReference>
<sequence length="275" mass="31522">MKVMHMSVRARLRPFLPKRVLRWEDAILRPRPMGYQFPYADVKEVYEDIARKYDYNGDMLAFFSENDVGIVHKWHHYIPLYDRYFSPFRGGKVKFLEIGVSKGGSLQMWRKYFGPDALIHGIDIDPECIKYDGVAGKVRIGSQDDVAFLQSVVDEMGGVDIVLDDGSHQMKHLRVSLEALFGRLSDGGIYVIEDLHTAYWRDFGGGYRARRNFFRYIGEVIADIHHWYHWNGVVHPSVSSHCTGIHVHDSMVILEKGVVHKPVSSQVGAKERVAG</sequence>
<evidence type="ECO:0000313" key="2">
    <source>
        <dbReference type="Proteomes" id="UP000295030"/>
    </source>
</evidence>
<keyword evidence="2" id="KW-1185">Reference proteome</keyword>
<dbReference type="AlphaFoldDB" id="A0A4R1IAA9"/>
<keyword evidence="1" id="KW-0808">Transferase</keyword>
<organism evidence="1 2">
    <name type="scientific">Ancylobacter aquaticus</name>
    <dbReference type="NCBI Taxonomy" id="100"/>
    <lineage>
        <taxon>Bacteria</taxon>
        <taxon>Pseudomonadati</taxon>
        <taxon>Pseudomonadota</taxon>
        <taxon>Alphaproteobacteria</taxon>
        <taxon>Hyphomicrobiales</taxon>
        <taxon>Xanthobacteraceae</taxon>
        <taxon>Ancylobacter</taxon>
    </lineage>
</organism>
<dbReference type="SUPFAM" id="SSF53335">
    <property type="entry name" value="S-adenosyl-L-methionine-dependent methyltransferases"/>
    <property type="match status" value="1"/>
</dbReference>
<dbReference type="GO" id="GO:0032259">
    <property type="term" value="P:methylation"/>
    <property type="evidence" value="ECO:0007669"/>
    <property type="project" value="UniProtKB-KW"/>
</dbReference>
<dbReference type="Proteomes" id="UP000295030">
    <property type="component" value="Unassembled WGS sequence"/>
</dbReference>
<dbReference type="InterPro" id="IPR029063">
    <property type="entry name" value="SAM-dependent_MTases_sf"/>
</dbReference>
<proteinExistence type="predicted"/>
<keyword evidence="1" id="KW-0830">Ubiquinone</keyword>
<dbReference type="Pfam" id="PF13578">
    <property type="entry name" value="Methyltransf_24"/>
    <property type="match status" value="1"/>
</dbReference>